<proteinExistence type="predicted"/>
<accession>A0AAV3RTY3</accession>
<dbReference type="InterPro" id="IPR023238">
    <property type="entry name" value="FAM175"/>
</dbReference>
<dbReference type="PANTHER" id="PTHR31728">
    <property type="entry name" value="ABRAXAS FAMILY MEMBER"/>
    <property type="match status" value="1"/>
</dbReference>
<dbReference type="PRINTS" id="PR02051">
    <property type="entry name" value="PROTEINF175"/>
</dbReference>
<dbReference type="GO" id="GO:0005634">
    <property type="term" value="C:nucleus"/>
    <property type="evidence" value="ECO:0007669"/>
    <property type="project" value="TreeGrafter"/>
</dbReference>
<reference evidence="3 4" key="1">
    <citation type="submission" date="2024-01" db="EMBL/GenBank/DDBJ databases">
        <title>The complete chloroplast genome sequence of Lithospermum erythrorhizon: insights into the phylogenetic relationship among Boraginaceae species and the maternal lineages of purple gromwells.</title>
        <authorList>
            <person name="Okada T."/>
            <person name="Watanabe K."/>
        </authorList>
    </citation>
    <scope>NUCLEOTIDE SEQUENCE [LARGE SCALE GENOMIC DNA]</scope>
</reference>
<dbReference type="Proteomes" id="UP001454036">
    <property type="component" value="Unassembled WGS sequence"/>
</dbReference>
<gene>
    <name evidence="3" type="ORF">LIER_31206</name>
</gene>
<keyword evidence="4" id="KW-1185">Reference proteome</keyword>
<organism evidence="3 4">
    <name type="scientific">Lithospermum erythrorhizon</name>
    <name type="common">Purple gromwell</name>
    <name type="synonym">Lithospermum officinale var. erythrorhizon</name>
    <dbReference type="NCBI Taxonomy" id="34254"/>
    <lineage>
        <taxon>Eukaryota</taxon>
        <taxon>Viridiplantae</taxon>
        <taxon>Streptophyta</taxon>
        <taxon>Embryophyta</taxon>
        <taxon>Tracheophyta</taxon>
        <taxon>Spermatophyta</taxon>
        <taxon>Magnoliopsida</taxon>
        <taxon>eudicotyledons</taxon>
        <taxon>Gunneridae</taxon>
        <taxon>Pentapetalae</taxon>
        <taxon>asterids</taxon>
        <taxon>lamiids</taxon>
        <taxon>Boraginales</taxon>
        <taxon>Boraginaceae</taxon>
        <taxon>Boraginoideae</taxon>
        <taxon>Lithospermeae</taxon>
        <taxon>Lithospermum</taxon>
    </lineage>
</organism>
<evidence type="ECO:0000313" key="4">
    <source>
        <dbReference type="Proteomes" id="UP001454036"/>
    </source>
</evidence>
<dbReference type="EMBL" id="BAABME010011504">
    <property type="protein sequence ID" value="GAA0183867.1"/>
    <property type="molecule type" value="Genomic_DNA"/>
</dbReference>
<feature type="coiled-coil region" evidence="1">
    <location>
        <begin position="264"/>
        <end position="298"/>
    </location>
</feature>
<comment type="caution">
    <text evidence="3">The sequence shown here is derived from an EMBL/GenBank/DDBJ whole genome shotgun (WGS) entry which is preliminary data.</text>
</comment>
<evidence type="ECO:0000256" key="2">
    <source>
        <dbReference type="SAM" id="MobiDB-lite"/>
    </source>
</evidence>
<feature type="compositionally biased region" description="Low complexity" evidence="2">
    <location>
        <begin position="114"/>
        <end position="128"/>
    </location>
</feature>
<feature type="region of interest" description="Disordered" evidence="2">
    <location>
        <begin position="109"/>
        <end position="129"/>
    </location>
</feature>
<dbReference type="AlphaFoldDB" id="A0AAV3RTY3"/>
<name>A0AAV3RTY3_LITER</name>
<evidence type="ECO:0000313" key="3">
    <source>
        <dbReference type="EMBL" id="GAA0183867.1"/>
    </source>
</evidence>
<dbReference type="PRINTS" id="PR02054">
    <property type="entry name" value="FAM175PLANT"/>
</dbReference>
<sequence>MDDLPIHDIHISGPTLAALLHRFTSSSGDLHGLLFGHVTFSTPSSLSDDPITTTTTTAAIVPTSPSHLTATITSFISLPSHFPLPFDPPPHHPSATLIGWFSGRRKTTLRPSLKESTTTQSLSSLTSLGFKPENSQNTPLDISLPPSLFLLLTTPFYEQLIHTHEYKAFQYSILTDSFEPKSLNVVNIGPSFRSNYEAFTANSPFPLMPFELMGLSSMNEDGGSDSLKDQKALDGCAQGFEIGRLGKLMGSDASNYSAGLEELYDKMLAKLEGLTRLVEKSSNEVLELENHNMKMRRKIAGLE</sequence>
<dbReference type="PANTHER" id="PTHR31728:SF5">
    <property type="entry name" value="OS07G0540200 PROTEIN"/>
    <property type="match status" value="1"/>
</dbReference>
<dbReference type="GO" id="GO:0031593">
    <property type="term" value="F:polyubiquitin modification-dependent protein binding"/>
    <property type="evidence" value="ECO:0007669"/>
    <property type="project" value="TreeGrafter"/>
</dbReference>
<keyword evidence="1" id="KW-0175">Coiled coil</keyword>
<evidence type="ECO:0000256" key="1">
    <source>
        <dbReference type="SAM" id="Coils"/>
    </source>
</evidence>
<protein>
    <submittedName>
        <fullName evidence="3">Uncharacterized protein</fullName>
    </submittedName>
</protein>
<dbReference type="InterPro" id="IPR023241">
    <property type="entry name" value="FAM175_plant"/>
</dbReference>